<dbReference type="OrthoDB" id="2094222at2759"/>
<dbReference type="EMBL" id="MTYJ01000371">
    <property type="protein sequence ID" value="OWA54100.1"/>
    <property type="molecule type" value="Genomic_DNA"/>
</dbReference>
<evidence type="ECO:0000313" key="2">
    <source>
        <dbReference type="EMBL" id="OWA54100.1"/>
    </source>
</evidence>
<evidence type="ECO:0000313" key="3">
    <source>
        <dbReference type="Proteomes" id="UP000192578"/>
    </source>
</evidence>
<dbReference type="AlphaFoldDB" id="A0A9X6NHR4"/>
<keyword evidence="1" id="KW-0732">Signal</keyword>
<keyword evidence="3" id="KW-1185">Reference proteome</keyword>
<organism evidence="2 3">
    <name type="scientific">Hypsibius exemplaris</name>
    <name type="common">Freshwater tardigrade</name>
    <dbReference type="NCBI Taxonomy" id="2072580"/>
    <lineage>
        <taxon>Eukaryota</taxon>
        <taxon>Metazoa</taxon>
        <taxon>Ecdysozoa</taxon>
        <taxon>Tardigrada</taxon>
        <taxon>Eutardigrada</taxon>
        <taxon>Parachela</taxon>
        <taxon>Hypsibioidea</taxon>
        <taxon>Hypsibiidae</taxon>
        <taxon>Hypsibius</taxon>
    </lineage>
</organism>
<feature type="chain" id="PRO_5040994613" evidence="1">
    <location>
        <begin position="23"/>
        <end position="315"/>
    </location>
</feature>
<gene>
    <name evidence="2" type="ORF">BV898_18518</name>
</gene>
<sequence length="315" mass="34658">MQSSLILVPVICLSLFLQASDASLPDGYQGLPAQQKQNLLWNRISTSPYPMTSLPTASPGAFAMASLLLPHFDKVSFTEASDEMPDGRTKLIHVYGSTAQVELKIFDNSTYTGIFKSGGIGLARLSLAKEDYENYTPGMGLKILIDGQQSQNLQVMWSVDGQGTNKNFFHHTFSNVIPPAQSFALKILSKAFDGAIWLLPGNTQDRPESNHNLPLYEQASVTSDGQRVQNVRAPYQVNFIPNPAAGWDPANSRDLRVNLNAIPQGTVLYTVTAKRMSTTSEEQVIGQLVTTSPFVASEYEDGKLFFQHAAKRWRA</sequence>
<feature type="signal peptide" evidence="1">
    <location>
        <begin position="1"/>
        <end position="22"/>
    </location>
</feature>
<proteinExistence type="predicted"/>
<protein>
    <submittedName>
        <fullName evidence="2">Uncharacterized protein</fullName>
    </submittedName>
</protein>
<reference evidence="3" key="1">
    <citation type="submission" date="2017-01" db="EMBL/GenBank/DDBJ databases">
        <title>Comparative genomics of anhydrobiosis in the tardigrade Hypsibius dujardini.</title>
        <authorList>
            <person name="Yoshida Y."/>
            <person name="Koutsovoulos G."/>
            <person name="Laetsch D."/>
            <person name="Stevens L."/>
            <person name="Kumar S."/>
            <person name="Horikawa D."/>
            <person name="Ishino K."/>
            <person name="Komine S."/>
            <person name="Tomita M."/>
            <person name="Blaxter M."/>
            <person name="Arakawa K."/>
        </authorList>
    </citation>
    <scope>NUCLEOTIDE SEQUENCE [LARGE SCALE GENOMIC DNA]</scope>
    <source>
        <strain evidence="3">Z151</strain>
    </source>
</reference>
<name>A0A9X6NHR4_HYPEX</name>
<accession>A0A9X6NHR4</accession>
<dbReference type="Proteomes" id="UP000192578">
    <property type="component" value="Unassembled WGS sequence"/>
</dbReference>
<comment type="caution">
    <text evidence="2">The sequence shown here is derived from an EMBL/GenBank/DDBJ whole genome shotgun (WGS) entry which is preliminary data.</text>
</comment>
<evidence type="ECO:0000256" key="1">
    <source>
        <dbReference type="SAM" id="SignalP"/>
    </source>
</evidence>